<reference evidence="1 2" key="1">
    <citation type="submission" date="2020-09" db="EMBL/GenBank/DDBJ databases">
        <title>The Genome Sequence of Pseudomonas chlororaphis strain Qlu-1 - A phenazine-derivative-producing strain.</title>
        <authorList>
            <person name="Li L."/>
            <person name="Liu K."/>
        </authorList>
    </citation>
    <scope>NUCLEOTIDE SEQUENCE [LARGE SCALE GENOMIC DNA]</scope>
    <source>
        <strain evidence="2">qlu-1</strain>
    </source>
</reference>
<protein>
    <submittedName>
        <fullName evidence="1">Uncharacterized protein</fullName>
    </submittedName>
</protein>
<gene>
    <name evidence="1" type="ORF">HLB40_02145</name>
</gene>
<proteinExistence type="predicted"/>
<sequence>MLDELANGVFHGLLFQPLARRRFDAQVEKLGIIRCEDGLANYSRLCGGYSGFIAGKPRSYRSVLA</sequence>
<dbReference type="RefSeq" id="WP_124301062.1">
    <property type="nucleotide sequence ID" value="NZ_CP008696.1"/>
</dbReference>
<evidence type="ECO:0000313" key="2">
    <source>
        <dbReference type="Proteomes" id="UP000516316"/>
    </source>
</evidence>
<accession>A0AAP9VWQ6</accession>
<dbReference type="EMBL" id="CP061079">
    <property type="protein sequence ID" value="QNR48324.1"/>
    <property type="molecule type" value="Genomic_DNA"/>
</dbReference>
<dbReference type="Proteomes" id="UP000516316">
    <property type="component" value="Chromosome"/>
</dbReference>
<evidence type="ECO:0000313" key="1">
    <source>
        <dbReference type="EMBL" id="QNR48324.1"/>
    </source>
</evidence>
<organism evidence="1 2">
    <name type="scientific">Pseudomonas chlororaphis</name>
    <dbReference type="NCBI Taxonomy" id="587753"/>
    <lineage>
        <taxon>Bacteria</taxon>
        <taxon>Pseudomonadati</taxon>
        <taxon>Pseudomonadota</taxon>
        <taxon>Gammaproteobacteria</taxon>
        <taxon>Pseudomonadales</taxon>
        <taxon>Pseudomonadaceae</taxon>
        <taxon>Pseudomonas</taxon>
    </lineage>
</organism>
<dbReference type="AlphaFoldDB" id="A0AAP9VWQ6"/>
<dbReference type="GeneID" id="61648127"/>
<name>A0AAP9VWQ6_9PSED</name>